<dbReference type="EMBL" id="BSBI01000004">
    <property type="protein sequence ID" value="GLF95055.1"/>
    <property type="molecule type" value="Genomic_DNA"/>
</dbReference>
<dbReference type="PROSITE" id="PS51318">
    <property type="entry name" value="TAT"/>
    <property type="match status" value="1"/>
</dbReference>
<dbReference type="Gene3D" id="2.80.10.50">
    <property type="match status" value="1"/>
</dbReference>
<reference evidence="3 4" key="1">
    <citation type="submission" date="2022-10" db="EMBL/GenBank/DDBJ databases">
        <title>Draft genome sequence of Streptomyces sp. YSPA8.</title>
        <authorList>
            <person name="Moriuchi R."/>
            <person name="Dohra H."/>
            <person name="Yamamura H."/>
            <person name="Kodani S."/>
        </authorList>
    </citation>
    <scope>NUCLEOTIDE SEQUENCE [LARGE SCALE GENOMIC DNA]</scope>
    <source>
        <strain evidence="3 4">YSPA8</strain>
    </source>
</reference>
<feature type="signal peptide" evidence="1">
    <location>
        <begin position="1"/>
        <end position="31"/>
    </location>
</feature>
<gene>
    <name evidence="3" type="ORF">SYYSPA8_12180</name>
</gene>
<evidence type="ECO:0000256" key="1">
    <source>
        <dbReference type="SAM" id="SignalP"/>
    </source>
</evidence>
<evidence type="ECO:0000313" key="4">
    <source>
        <dbReference type="Proteomes" id="UP001291653"/>
    </source>
</evidence>
<dbReference type="PROSITE" id="PS50231">
    <property type="entry name" value="RICIN_B_LECTIN"/>
    <property type="match status" value="1"/>
</dbReference>
<feature type="domain" description="Ricin B lectin" evidence="2">
    <location>
        <begin position="50"/>
        <end position="113"/>
    </location>
</feature>
<dbReference type="RefSeq" id="WP_323447131.1">
    <property type="nucleotide sequence ID" value="NZ_BSBI01000004.1"/>
</dbReference>
<comment type="caution">
    <text evidence="3">The sequence shown here is derived from an EMBL/GenBank/DDBJ whole genome shotgun (WGS) entry which is preliminary data.</text>
</comment>
<organism evidence="3 4">
    <name type="scientific">Streptomyces yaizuensis</name>
    <dbReference type="NCBI Taxonomy" id="2989713"/>
    <lineage>
        <taxon>Bacteria</taxon>
        <taxon>Bacillati</taxon>
        <taxon>Actinomycetota</taxon>
        <taxon>Actinomycetes</taxon>
        <taxon>Kitasatosporales</taxon>
        <taxon>Streptomycetaceae</taxon>
        <taxon>Streptomyces</taxon>
    </lineage>
</organism>
<name>A0ABQ5NXF8_9ACTN</name>
<dbReference type="CDD" id="cd00161">
    <property type="entry name" value="beta-trefoil_Ricin-like"/>
    <property type="match status" value="1"/>
</dbReference>
<keyword evidence="1" id="KW-0732">Signal</keyword>
<dbReference type="InterPro" id="IPR035992">
    <property type="entry name" value="Ricin_B-like_lectins"/>
</dbReference>
<dbReference type="SUPFAM" id="SSF50370">
    <property type="entry name" value="Ricin B-like lectins"/>
    <property type="match status" value="1"/>
</dbReference>
<dbReference type="Proteomes" id="UP001291653">
    <property type="component" value="Unassembled WGS sequence"/>
</dbReference>
<evidence type="ECO:0000313" key="3">
    <source>
        <dbReference type="EMBL" id="GLF95055.1"/>
    </source>
</evidence>
<dbReference type="InterPro" id="IPR000772">
    <property type="entry name" value="Ricin_B_lectin"/>
</dbReference>
<feature type="chain" id="PRO_5047165923" evidence="1">
    <location>
        <begin position="32"/>
        <end position="206"/>
    </location>
</feature>
<protein>
    <submittedName>
        <fullName evidence="3">RICIN domain-containing protein</fullName>
    </submittedName>
</protein>
<evidence type="ECO:0000259" key="2">
    <source>
        <dbReference type="Pfam" id="PF14200"/>
    </source>
</evidence>
<accession>A0ABQ5NXF8</accession>
<dbReference type="Pfam" id="PF14200">
    <property type="entry name" value="RicinB_lectin_2"/>
    <property type="match status" value="1"/>
</dbReference>
<dbReference type="InterPro" id="IPR006311">
    <property type="entry name" value="TAT_signal"/>
</dbReference>
<proteinExistence type="predicted"/>
<sequence>MPSARSRAVRGGLALAALALLGLGTTPSASAASTAPAQPSAPAAAEGLVGVYNIRAVHSGKCLGPAGNSTGEGVGIHQQPCDGRPSQRVGLWSYGEHKGTAYYAFVTDSGKCWGESSWFWGMPVRDLVIRTTTCDRLGKSLAYSLNGEHPWAGKQIRTFVDPPTNNGPLCLHVHNAGTGDGVGMITHPCSNPGTGARNDTFEFIPV</sequence>
<keyword evidence="4" id="KW-1185">Reference proteome</keyword>